<reference evidence="2" key="1">
    <citation type="submission" date="2014-03" db="EMBL/GenBank/DDBJ databases">
        <authorList>
            <person name="Aksoy S."/>
            <person name="Warren W."/>
            <person name="Wilson R.K."/>
        </authorList>
    </citation>
    <scope>NUCLEOTIDE SEQUENCE [LARGE SCALE GENOMIC DNA]</scope>
    <source>
        <strain evidence="2">IAEA</strain>
    </source>
</reference>
<keyword evidence="2" id="KW-1185">Reference proteome</keyword>
<dbReference type="EnsemblMetazoa" id="GPAI047685-RA">
    <property type="protein sequence ID" value="GPAI047685-PA"/>
    <property type="gene ID" value="GPAI047685"/>
</dbReference>
<sequence>MLRKTEKTVLRTRPSLYLSSISNEVLKRVDIIITSNEAKFAEKQRKIERQQRVAMEFTKTISGVNTENRRTLVTEYEIKAKVEEAEKGEEESGELVTEATTIPKSKFLTNKI</sequence>
<evidence type="ECO:0000313" key="2">
    <source>
        <dbReference type="Proteomes" id="UP000092445"/>
    </source>
</evidence>
<proteinExistence type="predicted"/>
<organism evidence="1 2">
    <name type="scientific">Glossina pallidipes</name>
    <name type="common">Tsetse fly</name>
    <dbReference type="NCBI Taxonomy" id="7398"/>
    <lineage>
        <taxon>Eukaryota</taxon>
        <taxon>Metazoa</taxon>
        <taxon>Ecdysozoa</taxon>
        <taxon>Arthropoda</taxon>
        <taxon>Hexapoda</taxon>
        <taxon>Insecta</taxon>
        <taxon>Pterygota</taxon>
        <taxon>Neoptera</taxon>
        <taxon>Endopterygota</taxon>
        <taxon>Diptera</taxon>
        <taxon>Brachycera</taxon>
        <taxon>Muscomorpha</taxon>
        <taxon>Hippoboscoidea</taxon>
        <taxon>Glossinidae</taxon>
        <taxon>Glossina</taxon>
    </lineage>
</organism>
<dbReference type="Proteomes" id="UP000092445">
    <property type="component" value="Unassembled WGS sequence"/>
</dbReference>
<name>A0A1B0AJD0_GLOPL</name>
<accession>A0A1B0AJD0</accession>
<dbReference type="VEuPathDB" id="VectorBase:GPAI047685"/>
<reference evidence="1" key="2">
    <citation type="submission" date="2020-05" db="UniProtKB">
        <authorList>
            <consortium name="EnsemblMetazoa"/>
        </authorList>
    </citation>
    <scope>IDENTIFICATION</scope>
    <source>
        <strain evidence="1">IAEA</strain>
    </source>
</reference>
<protein>
    <submittedName>
        <fullName evidence="1">Uncharacterized protein</fullName>
    </submittedName>
</protein>
<dbReference type="AlphaFoldDB" id="A0A1B0AJD0"/>
<evidence type="ECO:0000313" key="1">
    <source>
        <dbReference type="EnsemblMetazoa" id="GPAI047685-PA"/>
    </source>
</evidence>